<dbReference type="PROSITE" id="PS51733">
    <property type="entry name" value="BPL_LPL_CATALYTIC"/>
    <property type="match status" value="1"/>
</dbReference>
<dbReference type="InterPro" id="IPR050664">
    <property type="entry name" value="Octanoyltrans_LipM/LipL"/>
</dbReference>
<dbReference type="EMBL" id="VDCI01000002">
    <property type="protein sequence ID" value="TNJ37459.1"/>
    <property type="molecule type" value="Genomic_DNA"/>
</dbReference>
<dbReference type="Gene3D" id="3.30.930.10">
    <property type="entry name" value="Bira Bifunctional Protein, Domain 2"/>
    <property type="match status" value="1"/>
</dbReference>
<proteinExistence type="predicted"/>
<feature type="domain" description="BPL/LPL catalytic" evidence="1">
    <location>
        <begin position="14"/>
        <end position="219"/>
    </location>
</feature>
<name>A0A5C4S2U1_PROVB</name>
<evidence type="ECO:0000313" key="2">
    <source>
        <dbReference type="EMBL" id="TNJ37459.1"/>
    </source>
</evidence>
<keyword evidence="2" id="KW-0436">Ligase</keyword>
<sequence>MECFRDGRFQRRFGEGCPLWRFYAWNPYALSLGHGQDDSSIDYDRCAAKGIDVVRRPTGGRAVLHGDEFTYSFFSDAVYSNAELYRMVHEVLLKALTLLGIQTEFARGGTGFATRYRQNPASQSCFTSSARYELQAEGRKLVGSAQRRSGNVLLQHGSLPLQRSREGLGELLGGTDSDLARQVDEELALKSIVLSELVPDPPTYAQLAASIETAAGACGNVIVEKLDPQDLFALL</sequence>
<dbReference type="PANTHER" id="PTHR43679">
    <property type="entry name" value="OCTANOYLTRANSFERASE LIPM-RELATED"/>
    <property type="match status" value="1"/>
</dbReference>
<protein>
    <submittedName>
        <fullName evidence="2">Lipoate--protein ligase family protein</fullName>
    </submittedName>
</protein>
<evidence type="ECO:0000259" key="1">
    <source>
        <dbReference type="PROSITE" id="PS51733"/>
    </source>
</evidence>
<dbReference type="Proteomes" id="UP000309544">
    <property type="component" value="Unassembled WGS sequence"/>
</dbReference>
<dbReference type="Pfam" id="PF21948">
    <property type="entry name" value="LplA-B_cat"/>
    <property type="match status" value="1"/>
</dbReference>
<dbReference type="GO" id="GO:0016874">
    <property type="term" value="F:ligase activity"/>
    <property type="evidence" value="ECO:0007669"/>
    <property type="project" value="UniProtKB-KW"/>
</dbReference>
<dbReference type="SUPFAM" id="SSF55681">
    <property type="entry name" value="Class II aaRS and biotin synthetases"/>
    <property type="match status" value="1"/>
</dbReference>
<comment type="caution">
    <text evidence="2">The sequence shown here is derived from an EMBL/GenBank/DDBJ whole genome shotgun (WGS) entry which is preliminary data.</text>
</comment>
<evidence type="ECO:0000313" key="3">
    <source>
        <dbReference type="Proteomes" id="UP000309544"/>
    </source>
</evidence>
<dbReference type="PANTHER" id="PTHR43679:SF2">
    <property type="entry name" value="OCTANOYL-[GCVH]:PROTEIN N-OCTANOYLTRANSFERASE"/>
    <property type="match status" value="1"/>
</dbReference>
<keyword evidence="3" id="KW-1185">Reference proteome</keyword>
<dbReference type="InterPro" id="IPR045864">
    <property type="entry name" value="aa-tRNA-synth_II/BPL/LPL"/>
</dbReference>
<reference evidence="2 3" key="1">
    <citation type="submission" date="2019-05" db="EMBL/GenBank/DDBJ databases">
        <title>Draft Whole-Genome sequence of the green sulfur bacterium Prosthecochloris vibrioformis DSM 260.</title>
        <authorList>
            <person name="Meyer T.E."/>
            <person name="Kyndt J.A."/>
        </authorList>
    </citation>
    <scope>NUCLEOTIDE SEQUENCE [LARGE SCALE GENOMIC DNA]</scope>
    <source>
        <strain evidence="2 3">DSM 260</strain>
    </source>
</reference>
<gene>
    <name evidence="2" type="ORF">FGF68_03825</name>
</gene>
<dbReference type="InterPro" id="IPR004143">
    <property type="entry name" value="BPL_LPL_catalytic"/>
</dbReference>
<accession>A0A5C4S2U1</accession>
<organism evidence="2 3">
    <name type="scientific">Prosthecochloris vibrioformis</name>
    <name type="common">Chlorobium vibrioforme</name>
    <dbReference type="NCBI Taxonomy" id="1098"/>
    <lineage>
        <taxon>Bacteria</taxon>
        <taxon>Pseudomonadati</taxon>
        <taxon>Chlorobiota</taxon>
        <taxon>Chlorobiia</taxon>
        <taxon>Chlorobiales</taxon>
        <taxon>Chlorobiaceae</taxon>
        <taxon>Prosthecochloris</taxon>
    </lineage>
</organism>
<dbReference type="AlphaFoldDB" id="A0A5C4S2U1"/>